<dbReference type="OrthoDB" id="9816482at2"/>
<keyword evidence="4" id="KW-0808">Transferase</keyword>
<organism evidence="11 12">
    <name type="scientific">Segatella copri</name>
    <dbReference type="NCBI Taxonomy" id="165179"/>
    <lineage>
        <taxon>Bacteria</taxon>
        <taxon>Pseudomonadati</taxon>
        <taxon>Bacteroidota</taxon>
        <taxon>Bacteroidia</taxon>
        <taxon>Bacteroidales</taxon>
        <taxon>Prevotellaceae</taxon>
        <taxon>Segatella</taxon>
    </lineage>
</organism>
<dbReference type="InterPro" id="IPR004358">
    <property type="entry name" value="Sig_transdc_His_kin-like_C"/>
</dbReference>
<evidence type="ECO:0000256" key="5">
    <source>
        <dbReference type="ARBA" id="ARBA00022741"/>
    </source>
</evidence>
<evidence type="ECO:0000256" key="6">
    <source>
        <dbReference type="ARBA" id="ARBA00022777"/>
    </source>
</evidence>
<evidence type="ECO:0000256" key="4">
    <source>
        <dbReference type="ARBA" id="ARBA00022679"/>
    </source>
</evidence>
<evidence type="ECO:0000256" key="3">
    <source>
        <dbReference type="ARBA" id="ARBA00022553"/>
    </source>
</evidence>
<feature type="domain" description="Histidine kinase/HSP90-like ATPase" evidence="10">
    <location>
        <begin position="726"/>
        <end position="847"/>
    </location>
</feature>
<dbReference type="InterPro" id="IPR036890">
    <property type="entry name" value="HATPase_C_sf"/>
</dbReference>
<name>A0A6A7WDS3_9BACT</name>
<dbReference type="EMBL" id="VZAD01000091">
    <property type="protein sequence ID" value="MQP12634.1"/>
    <property type="molecule type" value="Genomic_DNA"/>
</dbReference>
<dbReference type="GO" id="GO:0004673">
    <property type="term" value="F:protein histidine kinase activity"/>
    <property type="evidence" value="ECO:0007669"/>
    <property type="project" value="UniProtKB-EC"/>
</dbReference>
<evidence type="ECO:0000259" key="10">
    <source>
        <dbReference type="SMART" id="SM00387"/>
    </source>
</evidence>
<comment type="caution">
    <text evidence="11">The sequence shown here is derived from an EMBL/GenBank/DDBJ whole genome shotgun (WGS) entry which is preliminary data.</text>
</comment>
<dbReference type="Gene3D" id="3.30.565.10">
    <property type="entry name" value="Histidine kinase-like ATPase, C-terminal domain"/>
    <property type="match status" value="2"/>
</dbReference>
<dbReference type="Proteomes" id="UP000384372">
    <property type="component" value="Unassembled WGS sequence"/>
</dbReference>
<keyword evidence="5" id="KW-0547">Nucleotide-binding</keyword>
<comment type="catalytic activity">
    <reaction evidence="1">
        <text>ATP + protein L-histidine = ADP + protein N-phospho-L-histidine.</text>
        <dbReference type="EC" id="2.7.13.3"/>
    </reaction>
</comment>
<evidence type="ECO:0000256" key="7">
    <source>
        <dbReference type="ARBA" id="ARBA00022840"/>
    </source>
</evidence>
<proteinExistence type="predicted"/>
<dbReference type="EC" id="2.7.13.3" evidence="2"/>
<dbReference type="InterPro" id="IPR003594">
    <property type="entry name" value="HATPase_dom"/>
</dbReference>
<evidence type="ECO:0000256" key="9">
    <source>
        <dbReference type="SAM" id="Coils"/>
    </source>
</evidence>
<dbReference type="GO" id="GO:0005524">
    <property type="term" value="F:ATP binding"/>
    <property type="evidence" value="ECO:0007669"/>
    <property type="project" value="UniProtKB-KW"/>
</dbReference>
<evidence type="ECO:0000256" key="2">
    <source>
        <dbReference type="ARBA" id="ARBA00012438"/>
    </source>
</evidence>
<evidence type="ECO:0000313" key="12">
    <source>
        <dbReference type="Proteomes" id="UP000384372"/>
    </source>
</evidence>
<dbReference type="RefSeq" id="WP_158464217.1">
    <property type="nucleotide sequence ID" value="NZ_VZAD01000091.1"/>
</dbReference>
<dbReference type="PANTHER" id="PTHR43065">
    <property type="entry name" value="SENSOR HISTIDINE KINASE"/>
    <property type="match status" value="1"/>
</dbReference>
<keyword evidence="12" id="KW-1185">Reference proteome</keyword>
<keyword evidence="3" id="KW-0597">Phosphoprotein</keyword>
<dbReference type="PRINTS" id="PR00344">
    <property type="entry name" value="BCTRLSENSOR"/>
</dbReference>
<keyword evidence="6 11" id="KW-0418">Kinase</keyword>
<reference evidence="11 12" key="1">
    <citation type="submission" date="2019-09" db="EMBL/GenBank/DDBJ databases">
        <title>Distinct polysaccharide growth profiles of human intestinal Prevotella copri isolates.</title>
        <authorList>
            <person name="Fehlner-Peach H."/>
            <person name="Magnabosco C."/>
            <person name="Raghavan V."/>
            <person name="Scher J.U."/>
            <person name="Tett A."/>
            <person name="Cox L.M."/>
            <person name="Gottsegen C."/>
            <person name="Watters A."/>
            <person name="Wiltshire- Gordon J.D."/>
            <person name="Segata N."/>
            <person name="Bonneau R."/>
            <person name="Littman D.R."/>
        </authorList>
    </citation>
    <scope>NUCLEOTIDE SEQUENCE [LARGE SCALE GENOMIC DNA]</scope>
    <source>
        <strain evidence="12">iAQ1173</strain>
    </source>
</reference>
<dbReference type="PANTHER" id="PTHR43065:SF10">
    <property type="entry name" value="PEROXIDE STRESS-ACTIVATED HISTIDINE KINASE MAK3"/>
    <property type="match status" value="1"/>
</dbReference>
<feature type="coiled-coil region" evidence="9">
    <location>
        <begin position="579"/>
        <end position="606"/>
    </location>
</feature>
<keyword evidence="9" id="KW-0175">Coiled coil</keyword>
<dbReference type="SMART" id="SM00387">
    <property type="entry name" value="HATPase_c"/>
    <property type="match status" value="1"/>
</dbReference>
<dbReference type="Pfam" id="PF02518">
    <property type="entry name" value="HATPase_c"/>
    <property type="match status" value="1"/>
</dbReference>
<accession>A0A6A7WDS3</accession>
<protein>
    <recommendedName>
        <fullName evidence="2">histidine kinase</fullName>
        <ecNumber evidence="2">2.7.13.3</ecNumber>
    </recommendedName>
</protein>
<dbReference type="AlphaFoldDB" id="A0A6A7WDS3"/>
<evidence type="ECO:0000256" key="8">
    <source>
        <dbReference type="ARBA" id="ARBA00023012"/>
    </source>
</evidence>
<gene>
    <name evidence="11" type="ORF">F7D20_11875</name>
</gene>
<dbReference type="GO" id="GO:0000160">
    <property type="term" value="P:phosphorelay signal transduction system"/>
    <property type="evidence" value="ECO:0007669"/>
    <property type="project" value="UniProtKB-KW"/>
</dbReference>
<evidence type="ECO:0000313" key="11">
    <source>
        <dbReference type="EMBL" id="MQP12634.1"/>
    </source>
</evidence>
<keyword evidence="7" id="KW-0067">ATP-binding</keyword>
<dbReference type="SUPFAM" id="SSF55874">
    <property type="entry name" value="ATPase domain of HSP90 chaperone/DNA topoisomerase II/histidine kinase"/>
    <property type="match status" value="2"/>
</dbReference>
<keyword evidence="8" id="KW-0902">Two-component regulatory system</keyword>
<sequence>MANIIPFKVSARTARLIGRENVATSKGAIIELVKNGYDADSPFCVVLVDNKYGVYHKELSKLDYKKLLELGCDPNLLSSIYQLDKDIYIEKSDVNIEQIGILKQQLQKNSVLYIIDAGEGMTGDIIRNYWMTIGTDNKSSNFLSHGGRVKAGAKGIGRFALDKLGEHCEMFTFFNSEVHVDKDEEGKLTPYKGYYWSVNWNDFEKDEVTIDKIGAELVGIKGKTYMDCFNNLALSASLKQLVASNLICHGTILKISQLRDIWDDENISRVFDDLGVLVPPSEGQDFSIYLQSIDNPEKYGKVESLFCDDFDYKVVAHADGNQNVNIRIYRHEYNIEAIPPSFFERENQKRYQYCRETFLRGYWDVTRTFSQLIPGFRDTDTDGILARIGAFDFSFYYLKRSSSKKEDARFFYRQCPYNLRKSWLDKYGGIKIFRDSFRVRPYGEKGDSAFDWLGLGMRKNNSPAGIAKKSGGYRVEAENIAGSILISRVSNIDFEDKSSREGLQENKTFSIFKQLLVSIIKIFEDDRSLIARELVADDEFRNGAARDRERAEELVNKIIEDSKRDQGYQSDENSTDYKLHLLAVVNEQKTEEINNLREEQKILRALASSGLMLASFAHDLSKLNDSLDYRYDKIIKLLNAKVCKKDFSQERRKNPFILLEQAKENDIKMQRWLNFSTDIVKKDKRRRKTVSFAPYFNKLDDVWSGLLAERKIRFVHSNVDDACMRAFEIDFDSIFYNLISNSIEAFIRLREERERVIEISVKTTENNIVCTYRDSGPGLSADITNPYDIFQPFFTTKRSAITGEEIGTGLGMWLVKLIAEDNDARVVLLTPTIGFGLQIIFPIKYRK</sequence>
<evidence type="ECO:0000256" key="1">
    <source>
        <dbReference type="ARBA" id="ARBA00000085"/>
    </source>
</evidence>